<keyword evidence="2" id="KW-1185">Reference proteome</keyword>
<gene>
    <name evidence="1" type="ORF">M9H77_16919</name>
</gene>
<evidence type="ECO:0000313" key="1">
    <source>
        <dbReference type="EMBL" id="KAI5667066.1"/>
    </source>
</evidence>
<evidence type="ECO:0000313" key="2">
    <source>
        <dbReference type="Proteomes" id="UP001060085"/>
    </source>
</evidence>
<sequence>MRVLFLVACMVAGFVNVTGGASGPIHKSAGLETGGSEGMARLETAGLIGPALEDDLGPGGAVSGGPMHGDSSWAVSRPLSVTGLCLVRSCWALGQREEMRGCLEWAVSGPCSGFVGVDQMCFGCQRGIYPRAVTGSIRSMRRDLPRPLLLHPGGALWPAGLCVELRGHHSNWTVVRISSGPSEDGT</sequence>
<accession>A0ACC0B328</accession>
<reference evidence="2" key="1">
    <citation type="journal article" date="2023" name="Nat. Plants">
        <title>Single-cell RNA sequencing provides a high-resolution roadmap for understanding the multicellular compartmentation of specialized metabolism.</title>
        <authorList>
            <person name="Sun S."/>
            <person name="Shen X."/>
            <person name="Li Y."/>
            <person name="Li Y."/>
            <person name="Wang S."/>
            <person name="Li R."/>
            <person name="Zhang H."/>
            <person name="Shen G."/>
            <person name="Guo B."/>
            <person name="Wei J."/>
            <person name="Xu J."/>
            <person name="St-Pierre B."/>
            <person name="Chen S."/>
            <person name="Sun C."/>
        </authorList>
    </citation>
    <scope>NUCLEOTIDE SEQUENCE [LARGE SCALE GENOMIC DNA]</scope>
</reference>
<proteinExistence type="predicted"/>
<comment type="caution">
    <text evidence="1">The sequence shown here is derived from an EMBL/GenBank/DDBJ whole genome shotgun (WGS) entry which is preliminary data.</text>
</comment>
<dbReference type="Proteomes" id="UP001060085">
    <property type="component" value="Linkage Group LG04"/>
</dbReference>
<dbReference type="EMBL" id="CM044704">
    <property type="protein sequence ID" value="KAI5667066.1"/>
    <property type="molecule type" value="Genomic_DNA"/>
</dbReference>
<protein>
    <submittedName>
        <fullName evidence="1">Uncharacterized protein</fullName>
    </submittedName>
</protein>
<organism evidence="1 2">
    <name type="scientific">Catharanthus roseus</name>
    <name type="common">Madagascar periwinkle</name>
    <name type="synonym">Vinca rosea</name>
    <dbReference type="NCBI Taxonomy" id="4058"/>
    <lineage>
        <taxon>Eukaryota</taxon>
        <taxon>Viridiplantae</taxon>
        <taxon>Streptophyta</taxon>
        <taxon>Embryophyta</taxon>
        <taxon>Tracheophyta</taxon>
        <taxon>Spermatophyta</taxon>
        <taxon>Magnoliopsida</taxon>
        <taxon>eudicotyledons</taxon>
        <taxon>Gunneridae</taxon>
        <taxon>Pentapetalae</taxon>
        <taxon>asterids</taxon>
        <taxon>lamiids</taxon>
        <taxon>Gentianales</taxon>
        <taxon>Apocynaceae</taxon>
        <taxon>Rauvolfioideae</taxon>
        <taxon>Vinceae</taxon>
        <taxon>Catharanthinae</taxon>
        <taxon>Catharanthus</taxon>
    </lineage>
</organism>
<name>A0ACC0B328_CATRO</name>